<gene>
    <name evidence="2" type="primary">Gpr179</name>
    <name evidence="2" type="ORF">GLABRA_R15348</name>
</gene>
<dbReference type="Proteomes" id="UP000591073">
    <property type="component" value="Unassembled WGS sequence"/>
</dbReference>
<feature type="non-terminal residue" evidence="2">
    <location>
        <position position="1"/>
    </location>
</feature>
<reference evidence="2 3" key="1">
    <citation type="submission" date="2019-09" db="EMBL/GenBank/DDBJ databases">
        <title>Bird 10,000 Genomes (B10K) Project - Family phase.</title>
        <authorList>
            <person name="Zhang G."/>
        </authorList>
    </citation>
    <scope>NUCLEOTIDE SEQUENCE [LARGE SCALE GENOMIC DNA]</scope>
    <source>
        <strain evidence="2">B10K-DU-008-63</strain>
    </source>
</reference>
<feature type="compositionally biased region" description="Basic and acidic residues" evidence="1">
    <location>
        <begin position="243"/>
        <end position="261"/>
    </location>
</feature>
<organism evidence="2 3">
    <name type="scientific">Glaucidium brasilianum</name>
    <name type="common">Ferruginous pygmy-owl</name>
    <dbReference type="NCBI Taxonomy" id="78217"/>
    <lineage>
        <taxon>Eukaryota</taxon>
        <taxon>Metazoa</taxon>
        <taxon>Chordata</taxon>
        <taxon>Craniata</taxon>
        <taxon>Vertebrata</taxon>
        <taxon>Euteleostomi</taxon>
        <taxon>Archelosauria</taxon>
        <taxon>Archosauria</taxon>
        <taxon>Dinosauria</taxon>
        <taxon>Saurischia</taxon>
        <taxon>Theropoda</taxon>
        <taxon>Coelurosauria</taxon>
        <taxon>Aves</taxon>
        <taxon>Neognathae</taxon>
        <taxon>Neoaves</taxon>
        <taxon>Telluraves</taxon>
        <taxon>Strigiformes</taxon>
        <taxon>Strigidae</taxon>
        <taxon>Glaucidium</taxon>
    </lineage>
</organism>
<feature type="region of interest" description="Disordered" evidence="1">
    <location>
        <begin position="150"/>
        <end position="304"/>
    </location>
</feature>
<name>A0A7L0SFA0_GLABR</name>
<evidence type="ECO:0000313" key="2">
    <source>
        <dbReference type="EMBL" id="NXL40288.1"/>
    </source>
</evidence>
<feature type="region of interest" description="Disordered" evidence="1">
    <location>
        <begin position="327"/>
        <end position="352"/>
    </location>
</feature>
<feature type="compositionally biased region" description="Basic and acidic residues" evidence="1">
    <location>
        <begin position="178"/>
        <end position="195"/>
    </location>
</feature>
<accession>A0A7L0SFA0</accession>
<feature type="compositionally biased region" description="Basic and acidic residues" evidence="1">
    <location>
        <begin position="204"/>
        <end position="215"/>
    </location>
</feature>
<feature type="compositionally biased region" description="Low complexity" evidence="1">
    <location>
        <begin position="121"/>
        <end position="131"/>
    </location>
</feature>
<dbReference type="AlphaFoldDB" id="A0A7L0SFA0"/>
<comment type="caution">
    <text evidence="2">The sequence shown here is derived from an EMBL/GenBank/DDBJ whole genome shotgun (WGS) entry which is preliminary data.</text>
</comment>
<protein>
    <submittedName>
        <fullName evidence="2">GP179 protein</fullName>
    </submittedName>
</protein>
<dbReference type="EMBL" id="VXAP01001483">
    <property type="protein sequence ID" value="NXL40288.1"/>
    <property type="molecule type" value="Genomic_DNA"/>
</dbReference>
<keyword evidence="3" id="KW-1185">Reference proteome</keyword>
<sequence length="352" mass="36866">AEGPGGASRSIHPQDGAEVQQPQAKPIAGSPEPSSTGMQREATEKPGAAVRPWGAPSVPAGKGALLRQGAVSSREDTGVPAGAKSPAMALEKGGSQPEPLSPGENRDTERVSPRSRSMETAPGAAGKAGRAVGREAELCSGETQAGSSIKIEICPWEEGGDERWGPGRALGKGISEGDPGHPREELGTEKPRAKTPELLQGAVEKAESVEGRRAEVCPWETGEGERTLRAEICPWDAEGAQHQQEKQEGEQRQLPKRDKTIRPNSRGSPCPGEGEEQPSTGLAAKLPALPTASPQQGGTLDSKKADICPWEVGHVPLAKTEICPWEEPATPLGKERVSQETCGTSKGENKRG</sequence>
<feature type="region of interest" description="Disordered" evidence="1">
    <location>
        <begin position="1"/>
        <end position="132"/>
    </location>
</feature>
<evidence type="ECO:0000313" key="3">
    <source>
        <dbReference type="Proteomes" id="UP000591073"/>
    </source>
</evidence>
<dbReference type="OrthoDB" id="5823771at2759"/>
<evidence type="ECO:0000256" key="1">
    <source>
        <dbReference type="SAM" id="MobiDB-lite"/>
    </source>
</evidence>
<proteinExistence type="predicted"/>
<feature type="non-terminal residue" evidence="2">
    <location>
        <position position="352"/>
    </location>
</feature>